<dbReference type="InterPro" id="IPR037066">
    <property type="entry name" value="Plug_dom_sf"/>
</dbReference>
<keyword evidence="4 11" id="KW-1134">Transmembrane beta strand</keyword>
<reference evidence="16" key="1">
    <citation type="submission" date="2016-09" db="EMBL/GenBank/DDBJ databases">
        <title>Acidihalobacter prosperus F5.</title>
        <authorList>
            <person name="Khaleque H.N."/>
            <person name="Ramsay J.P."/>
            <person name="Kaksonen A.H."/>
            <person name="Boxall N.J."/>
            <person name="Watkin E.L.J."/>
        </authorList>
    </citation>
    <scope>NUCLEOTIDE SEQUENCE [LARGE SCALE GENOMIC DNA]</scope>
    <source>
        <strain evidence="16">F5</strain>
    </source>
</reference>
<keyword evidence="3 11" id="KW-0813">Transport</keyword>
<evidence type="ECO:0000256" key="2">
    <source>
        <dbReference type="ARBA" id="ARBA00008143"/>
    </source>
</evidence>
<dbReference type="Proteomes" id="UP000095401">
    <property type="component" value="Chromosome"/>
</dbReference>
<evidence type="ECO:0000259" key="14">
    <source>
        <dbReference type="Pfam" id="PF07715"/>
    </source>
</evidence>
<dbReference type="EMBL" id="CP017415">
    <property type="protein sequence ID" value="AOU97364.1"/>
    <property type="molecule type" value="Genomic_DNA"/>
</dbReference>
<dbReference type="GO" id="GO:0044718">
    <property type="term" value="P:siderophore transmembrane transport"/>
    <property type="evidence" value="ECO:0007669"/>
    <property type="project" value="TreeGrafter"/>
</dbReference>
<dbReference type="PANTHER" id="PTHR30069">
    <property type="entry name" value="TONB-DEPENDENT OUTER MEMBRANE RECEPTOR"/>
    <property type="match status" value="1"/>
</dbReference>
<evidence type="ECO:0000256" key="7">
    <source>
        <dbReference type="ARBA" id="ARBA00023077"/>
    </source>
</evidence>
<proteinExistence type="inferred from homology"/>
<keyword evidence="9" id="KW-0675">Receptor</keyword>
<dbReference type="Pfam" id="PF00593">
    <property type="entry name" value="TonB_dep_Rec_b-barrel"/>
    <property type="match status" value="1"/>
</dbReference>
<accession>A0A1D8ILP1</accession>
<keyword evidence="6" id="KW-0732">Signal</keyword>
<dbReference type="InterPro" id="IPR000531">
    <property type="entry name" value="Beta-barrel_TonB"/>
</dbReference>
<dbReference type="GO" id="GO:0015344">
    <property type="term" value="F:siderophore uptake transmembrane transporter activity"/>
    <property type="evidence" value="ECO:0007669"/>
    <property type="project" value="TreeGrafter"/>
</dbReference>
<evidence type="ECO:0000256" key="10">
    <source>
        <dbReference type="ARBA" id="ARBA00023237"/>
    </source>
</evidence>
<name>A0A1D8ILP1_9GAMM</name>
<dbReference type="AlphaFoldDB" id="A0A1D8ILP1"/>
<dbReference type="InterPro" id="IPR036942">
    <property type="entry name" value="Beta-barrel_TonB_sf"/>
</dbReference>
<evidence type="ECO:0000256" key="11">
    <source>
        <dbReference type="PROSITE-ProRule" id="PRU01360"/>
    </source>
</evidence>
<evidence type="ECO:0000256" key="9">
    <source>
        <dbReference type="ARBA" id="ARBA00023170"/>
    </source>
</evidence>
<evidence type="ECO:0000256" key="5">
    <source>
        <dbReference type="ARBA" id="ARBA00022692"/>
    </source>
</evidence>
<organism evidence="15 16">
    <name type="scientific">Acidihalobacter yilgarnensis</name>
    <dbReference type="NCBI Taxonomy" id="2819280"/>
    <lineage>
        <taxon>Bacteria</taxon>
        <taxon>Pseudomonadati</taxon>
        <taxon>Pseudomonadota</taxon>
        <taxon>Gammaproteobacteria</taxon>
        <taxon>Chromatiales</taxon>
        <taxon>Ectothiorhodospiraceae</taxon>
        <taxon>Acidihalobacter</taxon>
    </lineage>
</organism>
<dbReference type="Gene3D" id="2.40.170.20">
    <property type="entry name" value="TonB-dependent receptor, beta-barrel domain"/>
    <property type="match status" value="1"/>
</dbReference>
<evidence type="ECO:0000256" key="6">
    <source>
        <dbReference type="ARBA" id="ARBA00022729"/>
    </source>
</evidence>
<gene>
    <name evidence="15" type="ORF">BI364_04590</name>
</gene>
<evidence type="ECO:0000259" key="13">
    <source>
        <dbReference type="Pfam" id="PF00593"/>
    </source>
</evidence>
<keyword evidence="8 11" id="KW-0472">Membrane</keyword>
<dbReference type="RefSeq" id="WP_070077750.1">
    <property type="nucleotide sequence ID" value="NZ_CP017415.1"/>
</dbReference>
<evidence type="ECO:0000313" key="16">
    <source>
        <dbReference type="Proteomes" id="UP000095401"/>
    </source>
</evidence>
<evidence type="ECO:0008006" key="17">
    <source>
        <dbReference type="Google" id="ProtNLM"/>
    </source>
</evidence>
<evidence type="ECO:0000256" key="12">
    <source>
        <dbReference type="RuleBase" id="RU003357"/>
    </source>
</evidence>
<dbReference type="GO" id="GO:0009279">
    <property type="term" value="C:cell outer membrane"/>
    <property type="evidence" value="ECO:0007669"/>
    <property type="project" value="UniProtKB-SubCell"/>
</dbReference>
<dbReference type="KEGG" id="aprs:BI364_04590"/>
<keyword evidence="7 12" id="KW-0798">TonB box</keyword>
<dbReference type="Pfam" id="PF07715">
    <property type="entry name" value="Plug"/>
    <property type="match status" value="1"/>
</dbReference>
<dbReference type="SUPFAM" id="SSF56935">
    <property type="entry name" value="Porins"/>
    <property type="match status" value="1"/>
</dbReference>
<comment type="similarity">
    <text evidence="2">Belongs to the TonB-dependent receptor family. Hemoglobin/haptoglobin binding protein subfamily.</text>
</comment>
<dbReference type="PANTHER" id="PTHR30069:SF29">
    <property type="entry name" value="HEMOGLOBIN AND HEMOGLOBIN-HAPTOGLOBIN-BINDING PROTEIN 1-RELATED"/>
    <property type="match status" value="1"/>
</dbReference>
<dbReference type="InterPro" id="IPR039426">
    <property type="entry name" value="TonB-dep_rcpt-like"/>
</dbReference>
<evidence type="ECO:0000256" key="3">
    <source>
        <dbReference type="ARBA" id="ARBA00022448"/>
    </source>
</evidence>
<keyword evidence="5 11" id="KW-0812">Transmembrane</keyword>
<evidence type="ECO:0000256" key="8">
    <source>
        <dbReference type="ARBA" id="ARBA00023136"/>
    </source>
</evidence>
<keyword evidence="10 11" id="KW-0998">Cell outer membrane</keyword>
<protein>
    <recommendedName>
        <fullName evidence="17">TonB-dependent receptor</fullName>
    </recommendedName>
</protein>
<sequence length="765" mass="82376">MSIKGKGVLGGVAALGVGVVMLGGIVPAAYGQDDGGKSVTQIKKVIKAVLPEKAVATVSKTKVEHTSPSSNLLSILKNIPGFNVMSVGPGNLLSGDTAFTLNGFSSSQVGSTFDGVPIINTFLGGVYGQGDDHAVTPMTTGQISGVQVYSGANTPQQNSLNSLGGTINFSPKMPSLKSGVDVGLSGGSYARQGGNNSVSMQANSGAIKSLDGFRLLARYGHTNETGFQRQVYAHLNSYYLAAIQPFNEGLSKLSLIVIHNDEKARMPDLIPLALINQYGRDYQYPKGVVDNIVRSHTTHIILGIKSLLNPVAVGGFKFFYNNTQNDRTAYANAAYNNSYMGYGLPTTLKSSSALDGYGSNFNVYNNNLATQMFGSAHAGTQYQRYIDNYHNIGSKAHITLLLPSNTVTFGSMVLQAKDYSTEGWYGASPVPMIMGYNNAWLEHDGKDYWDAYIQDDMSLMNGRLHIYPGVKYVHVSMFSSDAQGYYYSYGGAVSKTFTWAEPSLGATFSPIKPVEVYANYGRTYKAPNISALYSVIGSSPIPSPVTVVPEYVDSIDAGIRYSSRFGKASVSVFDRLFNQVFSYSYSNVTGVTTEYNSGTAAYKGFTVAVEKPLFAHLSIEGNYGYTDAKYTKNFTGNNGTVTAGMWRPDVPEYTANLGLSYHHSGWYASLSSHFVGRQYIAYNGGTTSGVTISSYSVTDLTAAYTWEPHGDYVKKIKFSAYLDNIADTQYIAYADVHGSQGASGNYERVQEGAPRFIGVAVNASF</sequence>
<comment type="subcellular location">
    <subcellularLocation>
        <location evidence="1 11">Cell outer membrane</location>
        <topology evidence="1 11">Multi-pass membrane protein</topology>
    </subcellularLocation>
</comment>
<evidence type="ECO:0000313" key="15">
    <source>
        <dbReference type="EMBL" id="AOU97364.1"/>
    </source>
</evidence>
<feature type="domain" description="TonB-dependent receptor plug" evidence="14">
    <location>
        <begin position="54"/>
        <end position="165"/>
    </location>
</feature>
<evidence type="ECO:0000256" key="4">
    <source>
        <dbReference type="ARBA" id="ARBA00022452"/>
    </source>
</evidence>
<dbReference type="Gene3D" id="2.170.130.10">
    <property type="entry name" value="TonB-dependent receptor, plug domain"/>
    <property type="match status" value="1"/>
</dbReference>
<keyword evidence="16" id="KW-1185">Reference proteome</keyword>
<feature type="domain" description="TonB-dependent receptor-like beta-barrel" evidence="13">
    <location>
        <begin position="315"/>
        <end position="725"/>
    </location>
</feature>
<evidence type="ECO:0000256" key="1">
    <source>
        <dbReference type="ARBA" id="ARBA00004571"/>
    </source>
</evidence>
<dbReference type="InterPro" id="IPR012910">
    <property type="entry name" value="Plug_dom"/>
</dbReference>
<dbReference type="PROSITE" id="PS52016">
    <property type="entry name" value="TONB_DEPENDENT_REC_3"/>
    <property type="match status" value="1"/>
</dbReference>